<protein>
    <submittedName>
        <fullName evidence="2">Uncharacterized protein</fullName>
    </submittedName>
</protein>
<evidence type="ECO:0000313" key="3">
    <source>
        <dbReference type="Proteomes" id="UP001386955"/>
    </source>
</evidence>
<feature type="region of interest" description="Disordered" evidence="1">
    <location>
        <begin position="1"/>
        <end position="36"/>
    </location>
</feature>
<reference evidence="2 3" key="1">
    <citation type="submission" date="2024-01" db="EMBL/GenBank/DDBJ databases">
        <title>The genomes of 5 underutilized Papilionoideae crops provide insights into root nodulation and disease resistanc.</title>
        <authorList>
            <person name="Jiang F."/>
        </authorList>
    </citation>
    <scope>NUCLEOTIDE SEQUENCE [LARGE SCALE GENOMIC DNA]</scope>
    <source>
        <strain evidence="2">DUOXIRENSHENG_FW03</strain>
        <tissue evidence="2">Leaves</tissue>
    </source>
</reference>
<sequence>MEHEAAMSDLNFETSTSKQSESQNQEYSPTVTKKVNEDSDLVVTVVPKVLGKEGLPDLVATCSRNDCEQDCYVEKILRDTQRGMYAKIETRSSQLLKEELRGAKRTKVECGLDTDPRPNHSAQTVDGRSIPYQAASKHSCSCSGTVQEAFFDQPHLRDLFNQDSFL</sequence>
<gene>
    <name evidence="2" type="ORF">VNO78_08405</name>
</gene>
<organism evidence="2 3">
    <name type="scientific">Psophocarpus tetragonolobus</name>
    <name type="common">Winged bean</name>
    <name type="synonym">Dolichos tetragonolobus</name>
    <dbReference type="NCBI Taxonomy" id="3891"/>
    <lineage>
        <taxon>Eukaryota</taxon>
        <taxon>Viridiplantae</taxon>
        <taxon>Streptophyta</taxon>
        <taxon>Embryophyta</taxon>
        <taxon>Tracheophyta</taxon>
        <taxon>Spermatophyta</taxon>
        <taxon>Magnoliopsida</taxon>
        <taxon>eudicotyledons</taxon>
        <taxon>Gunneridae</taxon>
        <taxon>Pentapetalae</taxon>
        <taxon>rosids</taxon>
        <taxon>fabids</taxon>
        <taxon>Fabales</taxon>
        <taxon>Fabaceae</taxon>
        <taxon>Papilionoideae</taxon>
        <taxon>50 kb inversion clade</taxon>
        <taxon>NPAAA clade</taxon>
        <taxon>indigoferoid/millettioid clade</taxon>
        <taxon>Phaseoleae</taxon>
        <taxon>Psophocarpus</taxon>
    </lineage>
</organism>
<dbReference type="Proteomes" id="UP001386955">
    <property type="component" value="Unassembled WGS sequence"/>
</dbReference>
<comment type="caution">
    <text evidence="2">The sequence shown here is derived from an EMBL/GenBank/DDBJ whole genome shotgun (WGS) entry which is preliminary data.</text>
</comment>
<dbReference type="AlphaFoldDB" id="A0AAN9SUS1"/>
<dbReference type="EMBL" id="JAYMYS010000002">
    <property type="protein sequence ID" value="KAK7406774.1"/>
    <property type="molecule type" value="Genomic_DNA"/>
</dbReference>
<proteinExistence type="predicted"/>
<evidence type="ECO:0000313" key="2">
    <source>
        <dbReference type="EMBL" id="KAK7406774.1"/>
    </source>
</evidence>
<evidence type="ECO:0000256" key="1">
    <source>
        <dbReference type="SAM" id="MobiDB-lite"/>
    </source>
</evidence>
<feature type="compositionally biased region" description="Polar residues" evidence="1">
    <location>
        <begin position="11"/>
        <end position="33"/>
    </location>
</feature>
<accession>A0AAN9SUS1</accession>
<keyword evidence="3" id="KW-1185">Reference proteome</keyword>
<name>A0AAN9SUS1_PSOTE</name>